<dbReference type="InterPro" id="IPR027417">
    <property type="entry name" value="P-loop_NTPase"/>
</dbReference>
<dbReference type="SUPFAM" id="SSF52540">
    <property type="entry name" value="P-loop containing nucleoside triphosphate hydrolases"/>
    <property type="match status" value="1"/>
</dbReference>
<dbReference type="EMBL" id="JADHEI010000027">
    <property type="protein sequence ID" value="MBF2734728.1"/>
    <property type="molecule type" value="Genomic_DNA"/>
</dbReference>
<evidence type="ECO:0008006" key="3">
    <source>
        <dbReference type="Google" id="ProtNLM"/>
    </source>
</evidence>
<organism evidence="1 2">
    <name type="scientific">Candidatus Amphirhobacter heronislandensis</name>
    <dbReference type="NCBI Taxonomy" id="1732024"/>
    <lineage>
        <taxon>Bacteria</taxon>
        <taxon>Pseudomonadati</taxon>
        <taxon>Pseudomonadota</taxon>
        <taxon>Gammaproteobacteria</taxon>
        <taxon>Candidatus Tethybacterales</taxon>
        <taxon>Candidatus Tethybacteraceae</taxon>
        <taxon>Candidatus Amphirhobacter</taxon>
    </lineage>
</organism>
<gene>
    <name evidence="1" type="ORF">ISN26_01310</name>
</gene>
<dbReference type="AlphaFoldDB" id="A0A930UBW0"/>
<protein>
    <recommendedName>
        <fullName evidence="3">ATP-binding protein</fullName>
    </recommendedName>
</protein>
<sequence length="347" mass="38934">MDAITEPRDAKTGRMADSPLAPVKIVAPRGTGRAALVKKARLMAEERGIYVVRTGPIDSLTADGCLYADLADGLRRRPSRTAKKSVASPPLERVLKALVRQRPLALLVDDAMGCDPRPLGELLCMCQEIITYQYPLMLLLAGTPRIDQTLGRADASFIFRARNLQVNALAPAATREALRKPFIDNGAKFKPKALELMAGMAGGYPLFIQIVGYWAWEEMMAAKSDEVDEQMVRRAKAQIQRERDEFYQLVYGEMKRNVGLLDHARFVMKLLKLNRGRVADDMITETLAERFDKDAEERALEAFHKLVDYGFIWSRGGEIEAGIPSFFNYCDAKDKKTARLRRPGKKK</sequence>
<accession>A0A930UBW0</accession>
<name>A0A930UBW0_9GAMM</name>
<evidence type="ECO:0000313" key="1">
    <source>
        <dbReference type="EMBL" id="MBF2734728.1"/>
    </source>
</evidence>
<proteinExistence type="predicted"/>
<reference evidence="1" key="1">
    <citation type="submission" date="2020-10" db="EMBL/GenBank/DDBJ databases">
        <title>An improved Amphimedon queenslandica hologenome assembly reveals how three proteobacterial symbionts can extend the metabolic phenotypic of their marine sponge host.</title>
        <authorList>
            <person name="Degnan B."/>
            <person name="Degnan S."/>
            <person name="Xiang X."/>
        </authorList>
    </citation>
    <scope>NUCLEOTIDE SEQUENCE</scope>
    <source>
        <strain evidence="1">AqS2</strain>
    </source>
</reference>
<evidence type="ECO:0000313" key="2">
    <source>
        <dbReference type="Proteomes" id="UP000604381"/>
    </source>
</evidence>
<dbReference type="Proteomes" id="UP000604381">
    <property type="component" value="Unassembled WGS sequence"/>
</dbReference>
<keyword evidence="2" id="KW-1185">Reference proteome</keyword>
<comment type="caution">
    <text evidence="1">The sequence shown here is derived from an EMBL/GenBank/DDBJ whole genome shotgun (WGS) entry which is preliminary data.</text>
</comment>